<dbReference type="SUPFAM" id="SSF158446">
    <property type="entry name" value="IVS-encoded protein-like"/>
    <property type="match status" value="1"/>
</dbReference>
<dbReference type="RefSeq" id="WP_091102091.1">
    <property type="nucleotide sequence ID" value="NZ_FNXE01000053.1"/>
</dbReference>
<name>A0A1H6MQB3_9FLAO</name>
<sequence>MRDYKKLQVWEKSHQLTLEIYKELNSFPREELSDLENILSLHQIKNL</sequence>
<dbReference type="OrthoDB" id="9811959at2"/>
<evidence type="ECO:0000313" key="1">
    <source>
        <dbReference type="EMBL" id="SEH99925.1"/>
    </source>
</evidence>
<protein>
    <submittedName>
        <fullName evidence="1">23S rRNA-intervening sequence protein</fullName>
    </submittedName>
</protein>
<reference evidence="2" key="1">
    <citation type="submission" date="2016-10" db="EMBL/GenBank/DDBJ databases">
        <authorList>
            <person name="Varghese N."/>
            <person name="Submissions S."/>
        </authorList>
    </citation>
    <scope>NUCLEOTIDE SEQUENCE [LARGE SCALE GENOMIC DNA]</scope>
    <source>
        <strain evidence="2">CGMCC 1.10825</strain>
    </source>
</reference>
<dbReference type="EMBL" id="FNXE01000053">
    <property type="protein sequence ID" value="SEH99925.1"/>
    <property type="molecule type" value="Genomic_DNA"/>
</dbReference>
<dbReference type="InterPro" id="IPR036583">
    <property type="entry name" value="23S_rRNA_IVS_sf"/>
</dbReference>
<gene>
    <name evidence="1" type="ORF">SAMN02927937_02642</name>
</gene>
<proteinExistence type="predicted"/>
<organism evidence="1 2">
    <name type="scientific">Paenimyroides marinum</name>
    <dbReference type="NCBI Taxonomy" id="1159016"/>
    <lineage>
        <taxon>Bacteria</taxon>
        <taxon>Pseudomonadati</taxon>
        <taxon>Bacteroidota</taxon>
        <taxon>Flavobacteriia</taxon>
        <taxon>Flavobacteriales</taxon>
        <taxon>Flavobacteriaceae</taxon>
        <taxon>Paenimyroides</taxon>
    </lineage>
</organism>
<evidence type="ECO:0000313" key="2">
    <source>
        <dbReference type="Proteomes" id="UP000199634"/>
    </source>
</evidence>
<keyword evidence="2" id="KW-1185">Reference proteome</keyword>
<accession>A0A1H6MQB3</accession>
<dbReference type="AlphaFoldDB" id="A0A1H6MQB3"/>
<dbReference type="Proteomes" id="UP000199634">
    <property type="component" value="Unassembled WGS sequence"/>
</dbReference>
<dbReference type="Gene3D" id="1.20.1440.60">
    <property type="entry name" value="23S rRNA-intervening sequence"/>
    <property type="match status" value="1"/>
</dbReference>
<dbReference type="STRING" id="1159016.SAMN02927937_02642"/>